<dbReference type="EMBL" id="GGEC01073599">
    <property type="protein sequence ID" value="MBX54083.1"/>
    <property type="molecule type" value="Transcribed_RNA"/>
</dbReference>
<name>A0A2P2PH88_RHIMU</name>
<evidence type="ECO:0000313" key="1">
    <source>
        <dbReference type="EMBL" id="MBX54083.1"/>
    </source>
</evidence>
<proteinExistence type="predicted"/>
<organism evidence="1">
    <name type="scientific">Rhizophora mucronata</name>
    <name type="common">Asiatic mangrove</name>
    <dbReference type="NCBI Taxonomy" id="61149"/>
    <lineage>
        <taxon>Eukaryota</taxon>
        <taxon>Viridiplantae</taxon>
        <taxon>Streptophyta</taxon>
        <taxon>Embryophyta</taxon>
        <taxon>Tracheophyta</taxon>
        <taxon>Spermatophyta</taxon>
        <taxon>Magnoliopsida</taxon>
        <taxon>eudicotyledons</taxon>
        <taxon>Gunneridae</taxon>
        <taxon>Pentapetalae</taxon>
        <taxon>rosids</taxon>
        <taxon>fabids</taxon>
        <taxon>Malpighiales</taxon>
        <taxon>Rhizophoraceae</taxon>
        <taxon>Rhizophora</taxon>
    </lineage>
</organism>
<accession>A0A2P2PH88</accession>
<dbReference type="AlphaFoldDB" id="A0A2P2PH88"/>
<protein>
    <submittedName>
        <fullName evidence="1">Uncharacterized protein</fullName>
    </submittedName>
</protein>
<sequence length="52" mass="6223">MNHHAYTTHQFTKFSSEHVLPDKEEKNITRSFYKNLKVLPFLQQSNKLCSKQ</sequence>
<reference evidence="1" key="1">
    <citation type="submission" date="2018-02" db="EMBL/GenBank/DDBJ databases">
        <title>Rhizophora mucronata_Transcriptome.</title>
        <authorList>
            <person name="Meera S.P."/>
            <person name="Sreeshan A."/>
            <person name="Augustine A."/>
        </authorList>
    </citation>
    <scope>NUCLEOTIDE SEQUENCE</scope>
    <source>
        <tissue evidence="1">Leaf</tissue>
    </source>
</reference>